<dbReference type="AlphaFoldDB" id="A0A1M7YQZ6"/>
<keyword evidence="2" id="KW-1185">Reference proteome</keyword>
<accession>A0A1M7YQZ6</accession>
<evidence type="ECO:0000313" key="2">
    <source>
        <dbReference type="Proteomes" id="UP000184600"/>
    </source>
</evidence>
<gene>
    <name evidence="1" type="ORF">VQ7734_00736</name>
</gene>
<proteinExistence type="predicted"/>
<organism evidence="1 2">
    <name type="scientific">Vibrio quintilis</name>
    <dbReference type="NCBI Taxonomy" id="1117707"/>
    <lineage>
        <taxon>Bacteria</taxon>
        <taxon>Pseudomonadati</taxon>
        <taxon>Pseudomonadota</taxon>
        <taxon>Gammaproteobacteria</taxon>
        <taxon>Vibrionales</taxon>
        <taxon>Vibrionaceae</taxon>
        <taxon>Vibrio</taxon>
    </lineage>
</organism>
<evidence type="ECO:0000313" key="1">
    <source>
        <dbReference type="EMBL" id="SHO55017.1"/>
    </source>
</evidence>
<sequence length="90" mass="10697">MEQKTDNFNLFYTLCLSMGLRLNEDDLTALCKEVPAEFYIKKQKQLLARVRNFFIVQDARNRTPQFSAINNRVSLVHVYRVLSKEKRNEQ</sequence>
<dbReference type="Proteomes" id="UP000184600">
    <property type="component" value="Unassembled WGS sequence"/>
</dbReference>
<name>A0A1M7YQZ6_9VIBR</name>
<reference evidence="2" key="1">
    <citation type="submission" date="2016-12" db="EMBL/GenBank/DDBJ databases">
        <authorList>
            <person name="Rodrigo-Torres L."/>
            <person name="Arahal R.D."/>
            <person name="Lucena T."/>
        </authorList>
    </citation>
    <scope>NUCLEOTIDE SEQUENCE [LARGE SCALE GENOMIC DNA]</scope>
</reference>
<protein>
    <submittedName>
        <fullName evidence="1">Uncharacterized protein</fullName>
    </submittedName>
</protein>
<dbReference type="EMBL" id="FRFG01000010">
    <property type="protein sequence ID" value="SHO55017.1"/>
    <property type="molecule type" value="Genomic_DNA"/>
</dbReference>
<dbReference type="STRING" id="1117707.VQ7734_00736"/>